<dbReference type="Pfam" id="PF13400">
    <property type="entry name" value="Tad"/>
    <property type="match status" value="1"/>
</dbReference>
<organism evidence="2 3">
    <name type="scientific">Rhizobium multihospitium</name>
    <dbReference type="NCBI Taxonomy" id="410764"/>
    <lineage>
        <taxon>Bacteria</taxon>
        <taxon>Pseudomonadati</taxon>
        <taxon>Pseudomonadota</taxon>
        <taxon>Alphaproteobacteria</taxon>
        <taxon>Hyphomicrobiales</taxon>
        <taxon>Rhizobiaceae</taxon>
        <taxon>Rhizobium/Agrobacterium group</taxon>
        <taxon>Rhizobium</taxon>
    </lineage>
</organism>
<evidence type="ECO:0000313" key="3">
    <source>
        <dbReference type="Proteomes" id="UP000199101"/>
    </source>
</evidence>
<dbReference type="STRING" id="410764.GA0061103_2009"/>
<dbReference type="EMBL" id="FMAG01000001">
    <property type="protein sequence ID" value="SCB13742.1"/>
    <property type="molecule type" value="Genomic_DNA"/>
</dbReference>
<evidence type="ECO:0000313" key="2">
    <source>
        <dbReference type="EMBL" id="SCB13742.1"/>
    </source>
</evidence>
<dbReference type="Proteomes" id="UP000199101">
    <property type="component" value="Unassembled WGS sequence"/>
</dbReference>
<dbReference type="OrthoDB" id="8076371at2"/>
<proteinExistence type="predicted"/>
<sequence>MSTHFLRKLGRLTKDRAGNFATLTALIAVPLAAAAGLAVDYASAVHQRTNLQEIADGAALAGGKIFDGTNLAAAQAEATRFITAYADTTPANLSYTITANGRILSVNLTGVVPTNLMRIVNIDSVNIGVNSQATAPAKPDIVTITPTQAQGWYYKVITIRVVRPNATAETVVGTVTYQPTTHNNDGQGTMAAVPSGPITLGQYTKLVLQMDVKDDGCPLGKVASISNNNAVNCNSKNSASTKYDLTLRTDDPNTSNYLFVDGSQLPKGVTLPIENYFGCQAAQKHAWEDGGGWDRQDFFYTISSQCSSADGDAVRLTN</sequence>
<gene>
    <name evidence="2" type="ORF">GA0061103_2009</name>
</gene>
<keyword evidence="3" id="KW-1185">Reference proteome</keyword>
<name>A0A1C3UE47_9HYPH</name>
<reference evidence="3" key="1">
    <citation type="submission" date="2016-08" db="EMBL/GenBank/DDBJ databases">
        <authorList>
            <person name="Varghese N."/>
            <person name="Submissions Spin"/>
        </authorList>
    </citation>
    <scope>NUCLEOTIDE SEQUENCE [LARGE SCALE GENOMIC DNA]</scope>
    <source>
        <strain evidence="3">HAMBI 2975</strain>
    </source>
</reference>
<dbReference type="AlphaFoldDB" id="A0A1C3UE47"/>
<dbReference type="InterPro" id="IPR028087">
    <property type="entry name" value="Tad_N"/>
</dbReference>
<evidence type="ECO:0000259" key="1">
    <source>
        <dbReference type="Pfam" id="PF13400"/>
    </source>
</evidence>
<accession>A0A1C3UE47</accession>
<feature type="domain" description="Putative Flp pilus-assembly TadG-like N-terminal" evidence="1">
    <location>
        <begin position="18"/>
        <end position="63"/>
    </location>
</feature>
<protein>
    <submittedName>
        <fullName evidence="2">Flp pilus assembly protein TadG</fullName>
    </submittedName>
</protein>
<dbReference type="RefSeq" id="WP_092707575.1">
    <property type="nucleotide sequence ID" value="NZ_FMAG01000001.1"/>
</dbReference>